<protein>
    <submittedName>
        <fullName evidence="1">Uncharacterized protein</fullName>
    </submittedName>
</protein>
<name>E0SHU3_DICD3</name>
<evidence type="ECO:0000313" key="2">
    <source>
        <dbReference type="Proteomes" id="UP000006859"/>
    </source>
</evidence>
<dbReference type="AlphaFoldDB" id="E0SHU3"/>
<keyword evidence="2" id="KW-1185">Reference proteome</keyword>
<dbReference type="Proteomes" id="UP000006859">
    <property type="component" value="Chromosome"/>
</dbReference>
<proteinExistence type="predicted"/>
<accession>E0SHU3</accession>
<dbReference type="KEGG" id="ddd:Dda3937_03419"/>
<dbReference type="HOGENOM" id="CLU_578401_0_0_6"/>
<gene>
    <name evidence="1" type="ordered locus">Dda3937_03419</name>
</gene>
<dbReference type="eggNOG" id="ENOG502Z8TK">
    <property type="taxonomic scope" value="Bacteria"/>
</dbReference>
<reference evidence="1 2" key="1">
    <citation type="journal article" date="2011" name="J. Bacteriol.">
        <title>Genome sequence of the plant-pathogenic bacterium Dickeya dadantii 3937.</title>
        <authorList>
            <person name="Glasner J.D."/>
            <person name="Yang C.H."/>
            <person name="Reverchon S."/>
            <person name="Hugouvieux-Cotte-Pattat N."/>
            <person name="Condemine G."/>
            <person name="Bohin J.P."/>
            <person name="Van Gijsegem F."/>
            <person name="Yang S."/>
            <person name="Franza T."/>
            <person name="Expert D."/>
            <person name="Plunkett G. III"/>
            <person name="San Francisco M.J."/>
            <person name="Charkowski A.O."/>
            <person name="Py B."/>
            <person name="Bell K."/>
            <person name="Rauscher L."/>
            <person name="Rodriguez-Palenzuela P."/>
            <person name="Toussaint A."/>
            <person name="Holeva M.C."/>
            <person name="He S.Y."/>
            <person name="Douet V."/>
            <person name="Boccara M."/>
            <person name="Blanco C."/>
            <person name="Toth I."/>
            <person name="Anderson B.D."/>
            <person name="Biehl B.S."/>
            <person name="Mau B."/>
            <person name="Flynn S.M."/>
            <person name="Barras F."/>
            <person name="Lindeberg M."/>
            <person name="Birch P.R."/>
            <person name="Tsuyumu S."/>
            <person name="Shi X."/>
            <person name="Hibbing M."/>
            <person name="Yap M.N."/>
            <person name="Carpentier M."/>
            <person name="Dassa E."/>
            <person name="Umehara M."/>
            <person name="Kim J.F."/>
            <person name="Rusch M."/>
            <person name="Soni P."/>
            <person name="Mayhew G.F."/>
            <person name="Fouts D.E."/>
            <person name="Gill S.R."/>
            <person name="Blattner F.R."/>
            <person name="Keen N.T."/>
            <person name="Perna N.T."/>
        </authorList>
    </citation>
    <scope>NUCLEOTIDE SEQUENCE [LARGE SCALE GENOMIC DNA]</scope>
    <source>
        <strain evidence="1 2">3937</strain>
    </source>
</reference>
<dbReference type="EMBL" id="CP002038">
    <property type="protein sequence ID" value="ADM99036.1"/>
    <property type="molecule type" value="Genomic_DNA"/>
</dbReference>
<sequence>MLMADYTHVKSTHQYYRDVFSRELMIGDIGDLPKEIIVDVIVNRSCDIYTLNKKLAASQSNLPEAQDRALKLLLNAIALSNLALDEKWNGQQVHMPAEYIDSVVSYLSDVLELAPNLEYLVASIQLLFRIGSIEHAVALIENNLDALQDVPVIFKILLLTCILEDDYEYALLLVKRMTANSYLIGEDPLTLLMIVSTIFKSGGYPDSYIDFSSLVSKKENISYEHYQWLHKRDHDNDKPTILIACDVKYYHQHAVHLIYSLYETNREKFNVHLHVYNIDEVTADDIKAKRTQFPELNISCTVESIADVPGINVHYACRRFVAANYLLSAVKGPLIIVDADCLMKNGWQFVEHTVASADIALTKSESSPFWEKAIAGFVYLNGGEESRRFIKKVALFIWNNLMKNNAVWFLDQVALSAVLDRVGESTHIARIDASFVCDVNHRESSFAWVVTTIKDAQNRYSEYKDYLVEKYGNKLNS</sequence>
<dbReference type="STRING" id="198628.Dda3937_03419"/>
<evidence type="ECO:0000313" key="1">
    <source>
        <dbReference type="EMBL" id="ADM99036.1"/>
    </source>
</evidence>
<organism evidence="1 2">
    <name type="scientific">Dickeya dadantii (strain 3937)</name>
    <name type="common">Erwinia chrysanthemi (strain 3937)</name>
    <dbReference type="NCBI Taxonomy" id="198628"/>
    <lineage>
        <taxon>Bacteria</taxon>
        <taxon>Pseudomonadati</taxon>
        <taxon>Pseudomonadota</taxon>
        <taxon>Gammaproteobacteria</taxon>
        <taxon>Enterobacterales</taxon>
        <taxon>Pectobacteriaceae</taxon>
        <taxon>Dickeya</taxon>
    </lineage>
</organism>